<keyword evidence="3" id="KW-0396">Initiation factor</keyword>
<gene>
    <name evidence="3" type="ORF">KJB30_07480</name>
</gene>
<feature type="domain" description="Replication initiation protein-like C-terminal" evidence="1">
    <location>
        <begin position="117"/>
        <end position="312"/>
    </location>
</feature>
<dbReference type="Pfam" id="PF18106">
    <property type="entry name" value="Rol_Rep_N"/>
    <property type="match status" value="1"/>
</dbReference>
<organism evidence="3 4">
    <name type="scientific">Pelotalea chapellei</name>
    <dbReference type="NCBI Taxonomy" id="44671"/>
    <lineage>
        <taxon>Bacteria</taxon>
        <taxon>Pseudomonadati</taxon>
        <taxon>Thermodesulfobacteriota</taxon>
        <taxon>Desulfuromonadia</taxon>
        <taxon>Geobacterales</taxon>
        <taxon>Geobacteraceae</taxon>
        <taxon>Pelotalea</taxon>
    </lineage>
</organism>
<dbReference type="Pfam" id="PF02486">
    <property type="entry name" value="Rep_trans"/>
    <property type="match status" value="1"/>
</dbReference>
<keyword evidence="4" id="KW-1185">Reference proteome</keyword>
<keyword evidence="3" id="KW-0648">Protein biosynthesis</keyword>
<evidence type="ECO:0000313" key="4">
    <source>
        <dbReference type="Proteomes" id="UP000784128"/>
    </source>
</evidence>
<dbReference type="InterPro" id="IPR040819">
    <property type="entry name" value="Rol_Rep_N"/>
</dbReference>
<accession>A0ABS5U7I6</accession>
<comment type="caution">
    <text evidence="3">The sequence shown here is derived from an EMBL/GenBank/DDBJ whole genome shotgun (WGS) entry which is preliminary data.</text>
</comment>
<dbReference type="RefSeq" id="WP_214297550.1">
    <property type="nucleotide sequence ID" value="NZ_JAHDYS010000005.1"/>
</dbReference>
<dbReference type="Proteomes" id="UP000784128">
    <property type="component" value="Unassembled WGS sequence"/>
</dbReference>
<evidence type="ECO:0000259" key="2">
    <source>
        <dbReference type="Pfam" id="PF18106"/>
    </source>
</evidence>
<protein>
    <submittedName>
        <fullName evidence="3">Replication initiation factor domain-containing protein</fullName>
    </submittedName>
</protein>
<reference evidence="3 4" key="1">
    <citation type="submission" date="2021-05" db="EMBL/GenBank/DDBJ databases">
        <title>The draft genome of Geobacter chapellei DSM 13688.</title>
        <authorList>
            <person name="Xu Z."/>
            <person name="Masuda Y."/>
            <person name="Itoh H."/>
            <person name="Senoo K."/>
        </authorList>
    </citation>
    <scope>NUCLEOTIDE SEQUENCE [LARGE SCALE GENOMIC DNA]</scope>
    <source>
        <strain evidence="3 4">DSM 13688</strain>
    </source>
</reference>
<dbReference type="EMBL" id="JAHDYS010000005">
    <property type="protein sequence ID" value="MBT1071619.1"/>
    <property type="molecule type" value="Genomic_DNA"/>
</dbReference>
<sequence>MKKHPSNNMGAEFTAPVAPKENQILIDWFAWTLKVDDPREAILLSGLDSMDFQKSSGGGMGYKSTLRSGNVVVYYDGNDGMGCHVSLTGQGCRQYEAYKGTKHCWYQLMVQLMKVKANFTRLDLAIDNVDGALRLDRLLEAIETKSVRSKFKKGQRINGFSLGDESEVADGETIYLGSKASRFKIRFYDKAAQMNIPNQHWVRCELQCMAERAIEAVKHLLRGVDVGHLAFSIINNYFTPINKDDSNISRCSTQAWWSAWLATTDILKLSTSKMLKLVDESMEHLKRQYSATIAMCRKYLGVARFRSFMDDLLETGKEKLTKKHALIIKTSRLAYASSLPF</sequence>
<proteinExistence type="predicted"/>
<feature type="domain" description="Rolling Circle replication initiation protein N-terminal" evidence="2">
    <location>
        <begin position="23"/>
        <end position="109"/>
    </location>
</feature>
<dbReference type="InterPro" id="IPR003491">
    <property type="entry name" value="REP-like_C"/>
</dbReference>
<evidence type="ECO:0000313" key="3">
    <source>
        <dbReference type="EMBL" id="MBT1071619.1"/>
    </source>
</evidence>
<dbReference type="GO" id="GO:0003743">
    <property type="term" value="F:translation initiation factor activity"/>
    <property type="evidence" value="ECO:0007669"/>
    <property type="project" value="UniProtKB-KW"/>
</dbReference>
<evidence type="ECO:0000259" key="1">
    <source>
        <dbReference type="Pfam" id="PF02486"/>
    </source>
</evidence>
<name>A0ABS5U7I6_9BACT</name>